<comment type="caution">
    <text evidence="1">The sequence shown here is derived from an EMBL/GenBank/DDBJ whole genome shotgun (WGS) entry which is preliminary data.</text>
</comment>
<accession>A0A5B7FRL1</accession>
<reference evidence="1 2" key="1">
    <citation type="submission" date="2019-05" db="EMBL/GenBank/DDBJ databases">
        <title>Another draft genome of Portunus trituberculatus and its Hox gene families provides insights of decapod evolution.</title>
        <authorList>
            <person name="Jeong J.-H."/>
            <person name="Song I."/>
            <person name="Kim S."/>
            <person name="Choi T."/>
            <person name="Kim D."/>
            <person name="Ryu S."/>
            <person name="Kim W."/>
        </authorList>
    </citation>
    <scope>NUCLEOTIDE SEQUENCE [LARGE SCALE GENOMIC DNA]</scope>
    <source>
        <tissue evidence="1">Muscle</tissue>
    </source>
</reference>
<evidence type="ECO:0000313" key="2">
    <source>
        <dbReference type="Proteomes" id="UP000324222"/>
    </source>
</evidence>
<evidence type="ECO:0000313" key="1">
    <source>
        <dbReference type="EMBL" id="MPC48126.1"/>
    </source>
</evidence>
<gene>
    <name evidence="1" type="ORF">E2C01_041892</name>
</gene>
<dbReference type="Proteomes" id="UP000324222">
    <property type="component" value="Unassembled WGS sequence"/>
</dbReference>
<protein>
    <submittedName>
        <fullName evidence="1">Uncharacterized protein</fullName>
    </submittedName>
</protein>
<name>A0A5B7FRL1_PORTR</name>
<organism evidence="1 2">
    <name type="scientific">Portunus trituberculatus</name>
    <name type="common">Swimming crab</name>
    <name type="synonym">Neptunus trituberculatus</name>
    <dbReference type="NCBI Taxonomy" id="210409"/>
    <lineage>
        <taxon>Eukaryota</taxon>
        <taxon>Metazoa</taxon>
        <taxon>Ecdysozoa</taxon>
        <taxon>Arthropoda</taxon>
        <taxon>Crustacea</taxon>
        <taxon>Multicrustacea</taxon>
        <taxon>Malacostraca</taxon>
        <taxon>Eumalacostraca</taxon>
        <taxon>Eucarida</taxon>
        <taxon>Decapoda</taxon>
        <taxon>Pleocyemata</taxon>
        <taxon>Brachyura</taxon>
        <taxon>Eubrachyura</taxon>
        <taxon>Portunoidea</taxon>
        <taxon>Portunidae</taxon>
        <taxon>Portuninae</taxon>
        <taxon>Portunus</taxon>
    </lineage>
</organism>
<dbReference type="AlphaFoldDB" id="A0A5B7FRL1"/>
<proteinExistence type="predicted"/>
<sequence>MEEEEEKDRTVNSKGPILPRPAESCRVLHLSVTLGSVEHNLGCPDTIWRGLAWVSSSPSHHTTWQGRVAGGVCRGLPSLLTSPSSFSSSYDLAGVSEVWWGVWVGCLLY</sequence>
<keyword evidence="2" id="KW-1185">Reference proteome</keyword>
<dbReference type="EMBL" id="VSRR010008120">
    <property type="protein sequence ID" value="MPC48126.1"/>
    <property type="molecule type" value="Genomic_DNA"/>
</dbReference>